<reference evidence="2" key="1">
    <citation type="submission" date="2015-01" db="EMBL/GenBank/DDBJ databases">
        <title>The Genome Sequence of Cladophialophora bantiana CBS 173.52.</title>
        <authorList>
            <consortium name="The Broad Institute Genomics Platform"/>
            <person name="Cuomo C."/>
            <person name="de Hoog S."/>
            <person name="Gorbushina A."/>
            <person name="Stielow B."/>
            <person name="Teixiera M."/>
            <person name="Abouelleil A."/>
            <person name="Chapman S.B."/>
            <person name="Priest M."/>
            <person name="Young S.K."/>
            <person name="Wortman J."/>
            <person name="Nusbaum C."/>
            <person name="Birren B."/>
        </authorList>
    </citation>
    <scope>NUCLEOTIDE SEQUENCE [LARGE SCALE GENOMIC DNA]</scope>
    <source>
        <strain evidence="2">CBS 173.52</strain>
    </source>
</reference>
<evidence type="ECO:0000256" key="1">
    <source>
        <dbReference type="SAM" id="MobiDB-lite"/>
    </source>
</evidence>
<dbReference type="GeneID" id="27700968"/>
<feature type="compositionally biased region" description="Polar residues" evidence="1">
    <location>
        <begin position="78"/>
        <end position="93"/>
    </location>
</feature>
<feature type="region of interest" description="Disordered" evidence="1">
    <location>
        <begin position="78"/>
        <end position="106"/>
    </location>
</feature>
<protein>
    <submittedName>
        <fullName evidence="2">Uncharacterized protein</fullName>
    </submittedName>
</protein>
<feature type="compositionally biased region" description="Low complexity" evidence="1">
    <location>
        <begin position="94"/>
        <end position="106"/>
    </location>
</feature>
<dbReference type="EMBL" id="KN846991">
    <property type="protein sequence ID" value="KIW91146.1"/>
    <property type="molecule type" value="Genomic_DNA"/>
</dbReference>
<accession>A0A0D2EMA2</accession>
<proteinExistence type="predicted"/>
<dbReference type="HOGENOM" id="CLU_1740307_0_0_1"/>
<gene>
    <name evidence="2" type="ORF">Z519_08040</name>
</gene>
<name>A0A0D2EMA2_CLAB1</name>
<dbReference type="Proteomes" id="UP000053789">
    <property type="component" value="Unassembled WGS sequence"/>
</dbReference>
<dbReference type="AlphaFoldDB" id="A0A0D2EMA2"/>
<dbReference type="RefSeq" id="XP_016617815.1">
    <property type="nucleotide sequence ID" value="XM_016765770.1"/>
</dbReference>
<evidence type="ECO:0000313" key="2">
    <source>
        <dbReference type="EMBL" id="KIW91146.1"/>
    </source>
</evidence>
<sequence length="150" mass="15558">MGADVTAKPSISGMASARHSMSLHTNAAPNVHIHGLRHGTMTPIPIIGKNIPMLKAKSVVVVGAAELIGVLCLDESSGPTTAATTDTGEVSINSTETTPLPSPVLSPTIESSSIISTGHQGIITEWADFCAHERRGELDVRLLDGIDSGR</sequence>
<evidence type="ECO:0000313" key="3">
    <source>
        <dbReference type="Proteomes" id="UP000053789"/>
    </source>
</evidence>
<keyword evidence="3" id="KW-1185">Reference proteome</keyword>
<dbReference type="VEuPathDB" id="FungiDB:Z519_08040"/>
<organism evidence="2 3">
    <name type="scientific">Cladophialophora bantiana (strain ATCC 10958 / CBS 173.52 / CDC B-1940 / NIH 8579)</name>
    <name type="common">Xylohypha bantiana</name>
    <dbReference type="NCBI Taxonomy" id="1442370"/>
    <lineage>
        <taxon>Eukaryota</taxon>
        <taxon>Fungi</taxon>
        <taxon>Dikarya</taxon>
        <taxon>Ascomycota</taxon>
        <taxon>Pezizomycotina</taxon>
        <taxon>Eurotiomycetes</taxon>
        <taxon>Chaetothyriomycetidae</taxon>
        <taxon>Chaetothyriales</taxon>
        <taxon>Herpotrichiellaceae</taxon>
        <taxon>Cladophialophora</taxon>
    </lineage>
</organism>